<protein>
    <recommendedName>
        <fullName evidence="1">BTB domain-containing protein</fullName>
    </recommendedName>
</protein>
<organism evidence="2 3">
    <name type="scientific">Geranomyces variabilis</name>
    <dbReference type="NCBI Taxonomy" id="109894"/>
    <lineage>
        <taxon>Eukaryota</taxon>
        <taxon>Fungi</taxon>
        <taxon>Fungi incertae sedis</taxon>
        <taxon>Chytridiomycota</taxon>
        <taxon>Chytridiomycota incertae sedis</taxon>
        <taxon>Chytridiomycetes</taxon>
        <taxon>Spizellomycetales</taxon>
        <taxon>Powellomycetaceae</taxon>
        <taxon>Geranomyces</taxon>
    </lineage>
</organism>
<feature type="domain" description="BTB" evidence="1">
    <location>
        <begin position="21"/>
        <end position="89"/>
    </location>
</feature>
<dbReference type="InterPro" id="IPR000210">
    <property type="entry name" value="BTB/POZ_dom"/>
</dbReference>
<comment type="caution">
    <text evidence="2">The sequence shown here is derived from an EMBL/GenBank/DDBJ whole genome shotgun (WGS) entry which is preliminary data.</text>
</comment>
<dbReference type="Pfam" id="PF00651">
    <property type="entry name" value="BTB"/>
    <property type="match status" value="1"/>
</dbReference>
<dbReference type="Gene3D" id="3.30.710.10">
    <property type="entry name" value="Potassium Channel Kv1.1, Chain A"/>
    <property type="match status" value="1"/>
</dbReference>
<dbReference type="PANTHER" id="PTHR22744:SF17">
    <property type="entry name" value="BTB DOMAIN-CONTAINING PROTEIN"/>
    <property type="match status" value="1"/>
</dbReference>
<dbReference type="InterPro" id="IPR011333">
    <property type="entry name" value="SKP1/BTB/POZ_sf"/>
</dbReference>
<evidence type="ECO:0000313" key="2">
    <source>
        <dbReference type="EMBL" id="KAJ3179563.1"/>
    </source>
</evidence>
<dbReference type="CDD" id="cd18186">
    <property type="entry name" value="BTB_POZ_ZBTB_KLHL-like"/>
    <property type="match status" value="1"/>
</dbReference>
<dbReference type="PROSITE" id="PS50097">
    <property type="entry name" value="BTB"/>
    <property type="match status" value="1"/>
</dbReference>
<dbReference type="SUPFAM" id="SSF54695">
    <property type="entry name" value="POZ domain"/>
    <property type="match status" value="1"/>
</dbReference>
<reference evidence="2" key="1">
    <citation type="submission" date="2020-05" db="EMBL/GenBank/DDBJ databases">
        <title>Phylogenomic resolution of chytrid fungi.</title>
        <authorList>
            <person name="Stajich J.E."/>
            <person name="Amses K."/>
            <person name="Simmons R."/>
            <person name="Seto K."/>
            <person name="Myers J."/>
            <person name="Bonds A."/>
            <person name="Quandt C.A."/>
            <person name="Barry K."/>
            <person name="Liu P."/>
            <person name="Grigoriev I."/>
            <person name="Longcore J.E."/>
            <person name="James T.Y."/>
        </authorList>
    </citation>
    <scope>NUCLEOTIDE SEQUENCE</scope>
    <source>
        <strain evidence="2">JEL0379</strain>
    </source>
</reference>
<sequence length="275" mass="30874">MLVTDMDHATIARMIHAHPGADVRVIIEDSQFDVHSQVLAVYSGYFRALFDGPWKKEAIKAEGDGSLHLVKPGDIITVQQFQILLNFIYLPTFGDQVVLCESNLVDAEIVASAMDVVALQLAIQRTYGTLTKFVTWQNVEMLLETSKIKQLPVTSAHCWKFLARDKGAHWIRVWYLAERYGKDELTDPAYFSNLPRDPWNDPFFAKLSEKLQKTLLLARLREYELSSEADQNNAYGGEPVMLVNAPAALRSGSIAATTVNAAVAWALEYILTNRT</sequence>
<evidence type="ECO:0000313" key="3">
    <source>
        <dbReference type="Proteomes" id="UP001212152"/>
    </source>
</evidence>
<dbReference type="Proteomes" id="UP001212152">
    <property type="component" value="Unassembled WGS sequence"/>
</dbReference>
<proteinExistence type="predicted"/>
<gene>
    <name evidence="2" type="ORF">HDU87_002769</name>
</gene>
<dbReference type="PANTHER" id="PTHR22744">
    <property type="entry name" value="HELIX LOOP HELIX PROTEIN 21-RELATED"/>
    <property type="match status" value="1"/>
</dbReference>
<name>A0AAD5TN56_9FUNG</name>
<dbReference type="AlphaFoldDB" id="A0AAD5TN56"/>
<dbReference type="SMART" id="SM00225">
    <property type="entry name" value="BTB"/>
    <property type="match status" value="1"/>
</dbReference>
<evidence type="ECO:0000259" key="1">
    <source>
        <dbReference type="PROSITE" id="PS50097"/>
    </source>
</evidence>
<dbReference type="EMBL" id="JADGJQ010000020">
    <property type="protein sequence ID" value="KAJ3179563.1"/>
    <property type="molecule type" value="Genomic_DNA"/>
</dbReference>
<accession>A0AAD5TN56</accession>
<keyword evidence="3" id="KW-1185">Reference proteome</keyword>